<evidence type="ECO:0000259" key="5">
    <source>
        <dbReference type="Pfam" id="PF00561"/>
    </source>
</evidence>
<dbReference type="PANTHER" id="PTHR43798">
    <property type="entry name" value="MONOACYLGLYCEROL LIPASE"/>
    <property type="match status" value="1"/>
</dbReference>
<name>A0A3Q9UWS4_9MICO</name>
<dbReference type="KEGG" id="rfs:C1I64_02245"/>
<dbReference type="Gene3D" id="3.40.50.1820">
    <property type="entry name" value="alpha/beta hydrolase"/>
    <property type="match status" value="1"/>
</dbReference>
<dbReference type="InterPro" id="IPR050266">
    <property type="entry name" value="AB_hydrolase_sf"/>
</dbReference>
<dbReference type="PRINTS" id="PR00793">
    <property type="entry name" value="PROAMNOPTASE"/>
</dbReference>
<dbReference type="PANTHER" id="PTHR43798:SF27">
    <property type="entry name" value="HYDROLASE ALPHA_BETA HYDROLASE FOLD FAMILY"/>
    <property type="match status" value="1"/>
</dbReference>
<dbReference type="Pfam" id="PF00561">
    <property type="entry name" value="Abhydrolase_1"/>
    <property type="match status" value="1"/>
</dbReference>
<proteinExistence type="inferred from homology"/>
<sequence length="449" mass="46718">MSSIPSDPSSPGLRHASRRPRPLLRRLLSVLATAVAVVLGLALSTVAAAFALAASLPFAIVVWVVLSLLLVFLLVSAVQRLLPRRPRPVRRSVRLRTPLIVAAVATAAVGGLAGGTVLAPIGGSSAGSSPVAPQYWDLSTGSHVAYWKTAATTPGGSDVPILYLHGGPGGFVAPADLESLPTLAETGHDVYLFDQAGAGYSADLPLDDYTEERTLADIDAVREQTGADRVILVGHSAGGFLAAAYTAAHPEHVAKAVLIAPGTYDPSEEGRRASDEARAAADARMSEDPSADRAAPLPLGTQLRLTAGLGLLQTVGPDAAVNLLSQDDGRRAMATLTSAPSGLNIFSNTLLNADFEAHWETTLAGLGAVQVPTLLVRPQYDHVDWRGQHALARAIPGAQTVSIAGADHDPWAAAFERTRAAVSDFLLDREQPIYTGDTDPGLADAPDRG</sequence>
<keyword evidence="4" id="KW-0812">Transmembrane</keyword>
<evidence type="ECO:0000256" key="4">
    <source>
        <dbReference type="SAM" id="Phobius"/>
    </source>
</evidence>
<organism evidence="6 7">
    <name type="scientific">Rathayibacter festucae DSM 15932</name>
    <dbReference type="NCBI Taxonomy" id="1328866"/>
    <lineage>
        <taxon>Bacteria</taxon>
        <taxon>Bacillati</taxon>
        <taxon>Actinomycetota</taxon>
        <taxon>Actinomycetes</taxon>
        <taxon>Micrococcales</taxon>
        <taxon>Microbacteriaceae</taxon>
        <taxon>Rathayibacter</taxon>
    </lineage>
</organism>
<dbReference type="GO" id="GO:0016020">
    <property type="term" value="C:membrane"/>
    <property type="evidence" value="ECO:0007669"/>
    <property type="project" value="TreeGrafter"/>
</dbReference>
<dbReference type="GO" id="GO:0006508">
    <property type="term" value="P:proteolysis"/>
    <property type="evidence" value="ECO:0007669"/>
    <property type="project" value="InterPro"/>
</dbReference>
<dbReference type="GO" id="GO:0004177">
    <property type="term" value="F:aminopeptidase activity"/>
    <property type="evidence" value="ECO:0007669"/>
    <property type="project" value="UniProtKB-EC"/>
</dbReference>
<evidence type="ECO:0000256" key="3">
    <source>
        <dbReference type="SAM" id="MobiDB-lite"/>
    </source>
</evidence>
<dbReference type="InterPro" id="IPR029058">
    <property type="entry name" value="AB_hydrolase_fold"/>
</dbReference>
<comment type="similarity">
    <text evidence="1">Belongs to the peptidase S33 family.</text>
</comment>
<evidence type="ECO:0000313" key="7">
    <source>
        <dbReference type="Proteomes" id="UP000285317"/>
    </source>
</evidence>
<dbReference type="PRINTS" id="PR00111">
    <property type="entry name" value="ABHYDROLASE"/>
</dbReference>
<dbReference type="AlphaFoldDB" id="A0A3Q9UWS4"/>
<keyword evidence="4" id="KW-1133">Transmembrane helix</keyword>
<feature type="compositionally biased region" description="Basic and acidic residues" evidence="3">
    <location>
        <begin position="268"/>
        <end position="291"/>
    </location>
</feature>
<keyword evidence="4" id="KW-0472">Membrane</keyword>
<evidence type="ECO:0000313" key="6">
    <source>
        <dbReference type="EMBL" id="AZZ50986.1"/>
    </source>
</evidence>
<feature type="transmembrane region" description="Helical" evidence="4">
    <location>
        <begin position="99"/>
        <end position="121"/>
    </location>
</feature>
<evidence type="ECO:0000256" key="2">
    <source>
        <dbReference type="ARBA" id="ARBA00022801"/>
    </source>
</evidence>
<reference evidence="6 7" key="1">
    <citation type="submission" date="2018-03" db="EMBL/GenBank/DDBJ databases">
        <title>Bacteriophage NCPPB3778 and a type I-E CRISPR drive the evolution of the US Biological Select Agent, Rathayibacter toxicus.</title>
        <authorList>
            <person name="Davis E.W.II."/>
            <person name="Tabima J.F."/>
            <person name="Weisberg A.J."/>
            <person name="Dantas Lopes L."/>
            <person name="Wiseman M.S."/>
            <person name="Wiseman M.S."/>
            <person name="Pupko T."/>
            <person name="Belcher M.S."/>
            <person name="Sechler A.J."/>
            <person name="Tancos M.A."/>
            <person name="Schroeder B.K."/>
            <person name="Murray T.D."/>
            <person name="Luster D.G."/>
            <person name="Schneider W.L."/>
            <person name="Rogers E."/>
            <person name="Andreote F.D."/>
            <person name="Grunwald N.J."/>
            <person name="Putnam M.L."/>
            <person name="Chang J.H."/>
        </authorList>
    </citation>
    <scope>NUCLEOTIDE SEQUENCE [LARGE SCALE GENOMIC DNA]</scope>
    <source>
        <strain evidence="6 7">DSM 15932</strain>
    </source>
</reference>
<dbReference type="SUPFAM" id="SSF53474">
    <property type="entry name" value="alpha/beta-Hydrolases"/>
    <property type="match status" value="1"/>
</dbReference>
<dbReference type="Proteomes" id="UP000285317">
    <property type="component" value="Chromosome"/>
</dbReference>
<feature type="region of interest" description="Disordered" evidence="3">
    <location>
        <begin position="264"/>
        <end position="296"/>
    </location>
</feature>
<evidence type="ECO:0000256" key="1">
    <source>
        <dbReference type="ARBA" id="ARBA00010088"/>
    </source>
</evidence>
<feature type="domain" description="AB hydrolase-1" evidence="5">
    <location>
        <begin position="160"/>
        <end position="409"/>
    </location>
</feature>
<accession>A0A3Q9UWS4</accession>
<dbReference type="InterPro" id="IPR000073">
    <property type="entry name" value="AB_hydrolase_1"/>
</dbReference>
<dbReference type="RefSeq" id="WP_127886070.1">
    <property type="nucleotide sequence ID" value="NZ_CP028137.1"/>
</dbReference>
<dbReference type="EMBL" id="CP028137">
    <property type="protein sequence ID" value="AZZ50986.1"/>
    <property type="molecule type" value="Genomic_DNA"/>
</dbReference>
<protein>
    <recommendedName>
        <fullName evidence="5">AB hydrolase-1 domain-containing protein</fullName>
    </recommendedName>
</protein>
<feature type="transmembrane region" description="Helical" evidence="4">
    <location>
        <begin position="27"/>
        <end position="52"/>
    </location>
</feature>
<dbReference type="InterPro" id="IPR002410">
    <property type="entry name" value="Peptidase_S33"/>
</dbReference>
<keyword evidence="2" id="KW-0378">Hydrolase</keyword>
<gene>
    <name evidence="6" type="ORF">C1I64_02245</name>
</gene>
<feature type="transmembrane region" description="Helical" evidence="4">
    <location>
        <begin position="58"/>
        <end position="78"/>
    </location>
</feature>